<dbReference type="PROSITE" id="PS00041">
    <property type="entry name" value="HTH_ARAC_FAMILY_1"/>
    <property type="match status" value="1"/>
</dbReference>
<dbReference type="GO" id="GO:0003700">
    <property type="term" value="F:DNA-binding transcription factor activity"/>
    <property type="evidence" value="ECO:0007669"/>
    <property type="project" value="InterPro"/>
</dbReference>
<keyword evidence="7" id="KW-1185">Reference proteome</keyword>
<dbReference type="Proteomes" id="UP001154111">
    <property type="component" value="Chromosome"/>
</dbReference>
<dbReference type="SMART" id="SM00342">
    <property type="entry name" value="HTH_ARAC"/>
    <property type="match status" value="1"/>
</dbReference>
<evidence type="ECO:0000313" key="8">
    <source>
        <dbReference type="Proteomes" id="UP001154111"/>
    </source>
</evidence>
<gene>
    <name evidence="6" type="primary">rhaS_2</name>
    <name evidence="6" type="ORF">ERYAMS2_01628</name>
    <name evidence="5" type="ORF">ERYAMS_01333</name>
</gene>
<dbReference type="SUPFAM" id="SSF51215">
    <property type="entry name" value="Regulatory protein AraC"/>
    <property type="match status" value="1"/>
</dbReference>
<accession>A0AAU9VKM3</accession>
<evidence type="ECO:0000313" key="5">
    <source>
        <dbReference type="EMBL" id="CAH2763205.1"/>
    </source>
</evidence>
<evidence type="ECO:0000256" key="2">
    <source>
        <dbReference type="ARBA" id="ARBA00023125"/>
    </source>
</evidence>
<keyword evidence="2" id="KW-0238">DNA-binding</keyword>
<dbReference type="Pfam" id="PF12833">
    <property type="entry name" value="HTH_18"/>
    <property type="match status" value="1"/>
</dbReference>
<dbReference type="InterPro" id="IPR018062">
    <property type="entry name" value="HTH_AraC-typ_CS"/>
</dbReference>
<dbReference type="AlphaFoldDB" id="A0AAU9VKM3"/>
<dbReference type="PRINTS" id="PR00032">
    <property type="entry name" value="HTHARAC"/>
</dbReference>
<name>A0AAU9VKM3_9FIRM</name>
<dbReference type="Gene3D" id="1.10.10.60">
    <property type="entry name" value="Homeodomain-like"/>
    <property type="match status" value="2"/>
</dbReference>
<dbReference type="Proteomes" id="UP001154095">
    <property type="component" value="Chromosome"/>
</dbReference>
<dbReference type="InterPro" id="IPR018060">
    <property type="entry name" value="HTH_AraC"/>
</dbReference>
<evidence type="ECO:0000313" key="7">
    <source>
        <dbReference type="Proteomes" id="UP001154095"/>
    </source>
</evidence>
<dbReference type="InterPro" id="IPR003313">
    <property type="entry name" value="AraC-bd"/>
</dbReference>
<dbReference type="PROSITE" id="PS01124">
    <property type="entry name" value="HTH_ARAC_FAMILY_2"/>
    <property type="match status" value="1"/>
</dbReference>
<sequence length="395" mass="45729">MYQKTTGPQFLKYGHATDKVSSYPIISKILANKKPNALTAVSEATYIRVVEGIAVVLVEDANGNRERFVIHRTAVIHPHIRYALMPITQSAMVEISYQTEGQPTMIETSLESEIEYVSIKPQFNVSEIYSYYYNVKGKNYHFEGEAHNYWELTYVDAGVLTTEIEGASFTLENQEMILYFPGQFHTQSVLGENACSYLTIMFDMNMLPQSIEHIQNRVMSCGNELYTLMNHFIRQSTILEQEQSPFAKDLMVSYLQEIMILLFQYDEPTSSHNTSNPIQVNFENEMMDEIYTYIQANIHRPLSVEDICNQFAISRSALQLLFNKYFDMPPKQYINEQKLERAKHLILEGKYPITDVALKLGFSSIHYFSRKFKQHFGFAPSEYAQKIYTQEKGPR</sequence>
<dbReference type="RefSeq" id="WP_254006736.1">
    <property type="nucleotide sequence ID" value="NZ_OW659477.1"/>
</dbReference>
<proteinExistence type="predicted"/>
<dbReference type="SUPFAM" id="SSF46689">
    <property type="entry name" value="Homeodomain-like"/>
    <property type="match status" value="2"/>
</dbReference>
<dbReference type="InterPro" id="IPR020449">
    <property type="entry name" value="Tscrpt_reg_AraC-type_HTH"/>
</dbReference>
<evidence type="ECO:0000256" key="3">
    <source>
        <dbReference type="ARBA" id="ARBA00023163"/>
    </source>
</evidence>
<evidence type="ECO:0000259" key="4">
    <source>
        <dbReference type="PROSITE" id="PS01124"/>
    </source>
</evidence>
<dbReference type="Pfam" id="PF02311">
    <property type="entry name" value="AraC_binding"/>
    <property type="match status" value="1"/>
</dbReference>
<dbReference type="EMBL" id="OW659477">
    <property type="protein sequence ID" value="CAH2763240.1"/>
    <property type="molecule type" value="Genomic_DNA"/>
</dbReference>
<evidence type="ECO:0000256" key="1">
    <source>
        <dbReference type="ARBA" id="ARBA00023015"/>
    </source>
</evidence>
<dbReference type="InterPro" id="IPR009057">
    <property type="entry name" value="Homeodomain-like_sf"/>
</dbReference>
<protein>
    <submittedName>
        <fullName evidence="6">AraC family transcriptional regulator</fullName>
    </submittedName>
</protein>
<reference evidence="6" key="1">
    <citation type="submission" date="2022-04" db="EMBL/GenBank/DDBJ databases">
        <authorList>
            <person name="Forde T."/>
        </authorList>
    </citation>
    <scope>NUCLEOTIDE SEQUENCE</scope>
    <source>
        <strain evidence="6">A18Y016a</strain>
        <strain evidence="5">A18Y020d</strain>
    </source>
</reference>
<dbReference type="InterPro" id="IPR037923">
    <property type="entry name" value="HTH-like"/>
</dbReference>
<dbReference type="PANTHER" id="PTHR43280:SF2">
    <property type="entry name" value="HTH-TYPE TRANSCRIPTIONAL REGULATOR EXSA"/>
    <property type="match status" value="1"/>
</dbReference>
<keyword evidence="1" id="KW-0805">Transcription regulation</keyword>
<organism evidence="6 8">
    <name type="scientific">Erysipelothrix amsterdamensis</name>
    <dbReference type="NCBI Taxonomy" id="2929157"/>
    <lineage>
        <taxon>Bacteria</taxon>
        <taxon>Bacillati</taxon>
        <taxon>Bacillota</taxon>
        <taxon>Erysipelotrichia</taxon>
        <taxon>Erysipelotrichales</taxon>
        <taxon>Erysipelotrichaceae</taxon>
        <taxon>Erysipelothrix</taxon>
    </lineage>
</organism>
<dbReference type="GO" id="GO:0043565">
    <property type="term" value="F:sequence-specific DNA binding"/>
    <property type="evidence" value="ECO:0007669"/>
    <property type="project" value="InterPro"/>
</dbReference>
<dbReference type="PANTHER" id="PTHR43280">
    <property type="entry name" value="ARAC-FAMILY TRANSCRIPTIONAL REGULATOR"/>
    <property type="match status" value="1"/>
</dbReference>
<dbReference type="InterPro" id="IPR014710">
    <property type="entry name" value="RmlC-like_jellyroll"/>
</dbReference>
<dbReference type="Gene3D" id="2.60.120.10">
    <property type="entry name" value="Jelly Rolls"/>
    <property type="match status" value="1"/>
</dbReference>
<keyword evidence="3" id="KW-0804">Transcription</keyword>
<dbReference type="EMBL" id="OW659496">
    <property type="protein sequence ID" value="CAH2763205.1"/>
    <property type="molecule type" value="Genomic_DNA"/>
</dbReference>
<evidence type="ECO:0000313" key="6">
    <source>
        <dbReference type="EMBL" id="CAH2763240.1"/>
    </source>
</evidence>
<feature type="domain" description="HTH araC/xylS-type" evidence="4">
    <location>
        <begin position="288"/>
        <end position="386"/>
    </location>
</feature>